<evidence type="ECO:0000259" key="2">
    <source>
        <dbReference type="Pfam" id="PF13458"/>
    </source>
</evidence>
<dbReference type="InterPro" id="IPR028081">
    <property type="entry name" value="Leu-bd"/>
</dbReference>
<organism evidence="3">
    <name type="scientific">marine sediment metagenome</name>
    <dbReference type="NCBI Taxonomy" id="412755"/>
    <lineage>
        <taxon>unclassified sequences</taxon>
        <taxon>metagenomes</taxon>
        <taxon>ecological metagenomes</taxon>
    </lineage>
</organism>
<evidence type="ECO:0000313" key="3">
    <source>
        <dbReference type="EMBL" id="GAG60456.1"/>
    </source>
</evidence>
<dbReference type="PANTHER" id="PTHR30483:SF6">
    <property type="entry name" value="PERIPLASMIC BINDING PROTEIN OF ABC TRANSPORTER FOR NATURAL AMINO ACIDS"/>
    <property type="match status" value="1"/>
</dbReference>
<name>X1AKC7_9ZZZZ</name>
<protein>
    <recommendedName>
        <fullName evidence="2">Leucine-binding protein domain-containing protein</fullName>
    </recommendedName>
</protein>
<dbReference type="Gene3D" id="3.40.50.2300">
    <property type="match status" value="2"/>
</dbReference>
<dbReference type="PANTHER" id="PTHR30483">
    <property type="entry name" value="LEUCINE-SPECIFIC-BINDING PROTEIN"/>
    <property type="match status" value="1"/>
</dbReference>
<dbReference type="InterPro" id="IPR051010">
    <property type="entry name" value="BCAA_transport"/>
</dbReference>
<dbReference type="InterPro" id="IPR028082">
    <property type="entry name" value="Peripla_BP_I"/>
</dbReference>
<dbReference type="AlphaFoldDB" id="X1AKC7"/>
<feature type="non-terminal residue" evidence="3">
    <location>
        <position position="1"/>
    </location>
</feature>
<sequence length="308" mass="34187">IVGTYEAWIGMREAAAEPWTYSWAFGFSIGTPAQPGDFRADDPGYLMVSTWFGALDAFAAETNKKVAVFAFDDPDGRGWYLGFITAVAEQGYDCYRAEDQFGIYPPGTTDFTSLIQEWKSYGCEILWGNSIAPDIGTVLKQCTAQGFEPKVVFATRGAMFYQEIVAWGGDLPNGVGMEVYWTPDIQNAEGIGGETPQGLADRWYAATGEPLAQGIGWNYAVAQTLFDAIERAGTLDADAVCQALAETDLITMWSRVVFEQDTQFQRVPCQFGQWQKTDNPWVWESPTVFSYNDFLPATADLIFPKPWD</sequence>
<gene>
    <name evidence="3" type="ORF">S01H4_19992</name>
</gene>
<dbReference type="Pfam" id="PF13458">
    <property type="entry name" value="Peripla_BP_6"/>
    <property type="match status" value="1"/>
</dbReference>
<comment type="caution">
    <text evidence="3">The sequence shown here is derived from an EMBL/GenBank/DDBJ whole genome shotgun (WGS) entry which is preliminary data.</text>
</comment>
<keyword evidence="1" id="KW-0732">Signal</keyword>
<dbReference type="SUPFAM" id="SSF53822">
    <property type="entry name" value="Periplasmic binding protein-like I"/>
    <property type="match status" value="1"/>
</dbReference>
<accession>X1AKC7</accession>
<evidence type="ECO:0000256" key="1">
    <source>
        <dbReference type="ARBA" id="ARBA00022729"/>
    </source>
</evidence>
<dbReference type="EMBL" id="BART01008955">
    <property type="protein sequence ID" value="GAG60456.1"/>
    <property type="molecule type" value="Genomic_DNA"/>
</dbReference>
<reference evidence="3" key="1">
    <citation type="journal article" date="2014" name="Front. Microbiol.">
        <title>High frequency of phylogenetically diverse reductive dehalogenase-homologous genes in deep subseafloor sedimentary metagenomes.</title>
        <authorList>
            <person name="Kawai M."/>
            <person name="Futagami T."/>
            <person name="Toyoda A."/>
            <person name="Takaki Y."/>
            <person name="Nishi S."/>
            <person name="Hori S."/>
            <person name="Arai W."/>
            <person name="Tsubouchi T."/>
            <person name="Morono Y."/>
            <person name="Uchiyama I."/>
            <person name="Ito T."/>
            <person name="Fujiyama A."/>
            <person name="Inagaki F."/>
            <person name="Takami H."/>
        </authorList>
    </citation>
    <scope>NUCLEOTIDE SEQUENCE</scope>
    <source>
        <strain evidence="3">Expedition CK06-06</strain>
    </source>
</reference>
<proteinExistence type="predicted"/>
<feature type="domain" description="Leucine-binding protein" evidence="2">
    <location>
        <begin position="54"/>
        <end position="276"/>
    </location>
</feature>